<feature type="transmembrane region" description="Helical" evidence="7">
    <location>
        <begin position="74"/>
        <end position="95"/>
    </location>
</feature>
<protein>
    <submittedName>
        <fullName evidence="8">Oxidoreductase</fullName>
    </submittedName>
</protein>
<feature type="transmembrane region" description="Helical" evidence="7">
    <location>
        <begin position="101"/>
        <end position="118"/>
    </location>
</feature>
<dbReference type="PANTHER" id="PTHR33452:SF1">
    <property type="entry name" value="INNER MEMBRANE PROTEIN YPHA-RELATED"/>
    <property type="match status" value="1"/>
</dbReference>
<keyword evidence="4 7" id="KW-0812">Transmembrane</keyword>
<evidence type="ECO:0000256" key="7">
    <source>
        <dbReference type="SAM" id="Phobius"/>
    </source>
</evidence>
<proteinExistence type="inferred from homology"/>
<evidence type="ECO:0000256" key="4">
    <source>
        <dbReference type="ARBA" id="ARBA00022692"/>
    </source>
</evidence>
<evidence type="ECO:0000256" key="1">
    <source>
        <dbReference type="ARBA" id="ARBA00004651"/>
    </source>
</evidence>
<evidence type="ECO:0000256" key="6">
    <source>
        <dbReference type="ARBA" id="ARBA00023136"/>
    </source>
</evidence>
<evidence type="ECO:0000256" key="3">
    <source>
        <dbReference type="ARBA" id="ARBA00022475"/>
    </source>
</evidence>
<dbReference type="Pfam" id="PF07681">
    <property type="entry name" value="DoxX"/>
    <property type="match status" value="1"/>
</dbReference>
<keyword evidence="9" id="KW-1185">Reference proteome</keyword>
<sequence>MISKDEIGVIILRVFLGLTFFLHGLDKFQGGIGNTVGFFESLGIPGFVAYVVALIELIGGIAMILGIGTKVISILFALIMVGAIIKAKFAAGFLGGYEIDLALLVISIFLAVSNRNLFSLDNVLSSSKQG</sequence>
<comment type="similarity">
    <text evidence="2">Belongs to the DoxX family.</text>
</comment>
<keyword evidence="3" id="KW-1003">Cell membrane</keyword>
<dbReference type="InterPro" id="IPR032808">
    <property type="entry name" value="DoxX"/>
</dbReference>
<dbReference type="AlphaFoldDB" id="A0A221MFH2"/>
<dbReference type="GO" id="GO:0005886">
    <property type="term" value="C:plasma membrane"/>
    <property type="evidence" value="ECO:0007669"/>
    <property type="project" value="UniProtKB-SubCell"/>
</dbReference>
<dbReference type="PANTHER" id="PTHR33452">
    <property type="entry name" value="OXIDOREDUCTASE CATD-RELATED"/>
    <property type="match status" value="1"/>
</dbReference>
<accession>A0A221MFH2</accession>
<evidence type="ECO:0000256" key="2">
    <source>
        <dbReference type="ARBA" id="ARBA00006679"/>
    </source>
</evidence>
<reference evidence="8 9" key="1">
    <citation type="journal article" date="2003" name="Int. J. Syst. Evol. Microbiol.">
        <title>Virgibacillus carmonensis sp. nov., Virgibacillus necropolis sp. nov. and Virgibacillus picturae sp. nov., three novel species isolated from deteriorated mural paintings, transfer of the species of the genus salibacillus to Virgibacillus, as Virgibacillus marismortui comb. nov. and Virgibacillus salexigens comb. nov., and emended description of the genus Virgibacillus.</title>
        <authorList>
            <person name="Heyrman J."/>
            <person name="Logan N.A."/>
            <person name="Busse H.J."/>
            <person name="Balcaen A."/>
            <person name="Lebbe L."/>
            <person name="Rodriguez-Diaz M."/>
            <person name="Swings J."/>
            <person name="De Vos P."/>
        </authorList>
    </citation>
    <scope>NUCLEOTIDE SEQUENCE [LARGE SCALE GENOMIC DNA]</scope>
    <source>
        <strain evidence="8 9">LMG 19488</strain>
    </source>
</reference>
<gene>
    <name evidence="8" type="ORF">CFK40_16025</name>
</gene>
<name>A0A221MFH2_9BACI</name>
<dbReference type="Proteomes" id="UP000204391">
    <property type="component" value="Chromosome"/>
</dbReference>
<organism evidence="8 9">
    <name type="scientific">Virgibacillus necropolis</name>
    <dbReference type="NCBI Taxonomy" id="163877"/>
    <lineage>
        <taxon>Bacteria</taxon>
        <taxon>Bacillati</taxon>
        <taxon>Bacillota</taxon>
        <taxon>Bacilli</taxon>
        <taxon>Bacillales</taxon>
        <taxon>Bacillaceae</taxon>
        <taxon>Virgibacillus</taxon>
    </lineage>
</organism>
<feature type="transmembrane region" description="Helical" evidence="7">
    <location>
        <begin position="44"/>
        <end position="67"/>
    </location>
</feature>
<keyword evidence="5 7" id="KW-1133">Transmembrane helix</keyword>
<evidence type="ECO:0000313" key="9">
    <source>
        <dbReference type="Proteomes" id="UP000204391"/>
    </source>
</evidence>
<feature type="transmembrane region" description="Helical" evidence="7">
    <location>
        <begin position="7"/>
        <end position="24"/>
    </location>
</feature>
<dbReference type="OrthoDB" id="886570at2"/>
<comment type="subcellular location">
    <subcellularLocation>
        <location evidence="1">Cell membrane</location>
        <topology evidence="1">Multi-pass membrane protein</topology>
    </subcellularLocation>
</comment>
<dbReference type="EMBL" id="CP022437">
    <property type="protein sequence ID" value="ASN06416.1"/>
    <property type="molecule type" value="Genomic_DNA"/>
</dbReference>
<dbReference type="RefSeq" id="WP_089533414.1">
    <property type="nucleotide sequence ID" value="NZ_CP022437.1"/>
</dbReference>
<evidence type="ECO:0000313" key="8">
    <source>
        <dbReference type="EMBL" id="ASN06416.1"/>
    </source>
</evidence>
<evidence type="ECO:0000256" key="5">
    <source>
        <dbReference type="ARBA" id="ARBA00022989"/>
    </source>
</evidence>
<dbReference type="KEGG" id="vne:CFK40_16025"/>
<keyword evidence="6 7" id="KW-0472">Membrane</keyword>
<dbReference type="InterPro" id="IPR051907">
    <property type="entry name" value="DoxX-like_oxidoreductase"/>
</dbReference>